<evidence type="ECO:0000256" key="2">
    <source>
        <dbReference type="SAM" id="SignalP"/>
    </source>
</evidence>
<feature type="compositionally biased region" description="Low complexity" evidence="1">
    <location>
        <begin position="70"/>
        <end position="84"/>
    </location>
</feature>
<dbReference type="OMA" id="MQRMDAR"/>
<dbReference type="KEGG" id="ehx:EMIHUDRAFT_464891"/>
<organism evidence="3 4">
    <name type="scientific">Emiliania huxleyi (strain CCMP1516)</name>
    <dbReference type="NCBI Taxonomy" id="280463"/>
    <lineage>
        <taxon>Eukaryota</taxon>
        <taxon>Haptista</taxon>
        <taxon>Haptophyta</taxon>
        <taxon>Prymnesiophyceae</taxon>
        <taxon>Isochrysidales</taxon>
        <taxon>Noelaerhabdaceae</taxon>
        <taxon>Emiliania</taxon>
    </lineage>
</organism>
<feature type="compositionally biased region" description="Low complexity" evidence="1">
    <location>
        <begin position="305"/>
        <end position="318"/>
    </location>
</feature>
<dbReference type="Proteomes" id="UP000013827">
    <property type="component" value="Unassembled WGS sequence"/>
</dbReference>
<feature type="region of interest" description="Disordered" evidence="1">
    <location>
        <begin position="48"/>
        <end position="172"/>
    </location>
</feature>
<reference evidence="3" key="2">
    <citation type="submission" date="2024-10" db="UniProtKB">
        <authorList>
            <consortium name="EnsemblProtists"/>
        </authorList>
    </citation>
    <scope>IDENTIFICATION</scope>
</reference>
<feature type="compositionally biased region" description="Acidic residues" evidence="1">
    <location>
        <begin position="48"/>
        <end position="58"/>
    </location>
</feature>
<dbReference type="EnsemblProtists" id="EOD12072">
    <property type="protein sequence ID" value="EOD12072"/>
    <property type="gene ID" value="EMIHUDRAFT_464891"/>
</dbReference>
<keyword evidence="4" id="KW-1185">Reference proteome</keyword>
<feature type="region of interest" description="Disordered" evidence="1">
    <location>
        <begin position="287"/>
        <end position="318"/>
    </location>
</feature>
<name>A0A0D3ILD7_EMIH1</name>
<evidence type="ECO:0000313" key="3">
    <source>
        <dbReference type="EnsemblProtists" id="EOD12072"/>
    </source>
</evidence>
<evidence type="ECO:0008006" key="5">
    <source>
        <dbReference type="Google" id="ProtNLM"/>
    </source>
</evidence>
<dbReference type="GeneID" id="17258373"/>
<feature type="compositionally biased region" description="Low complexity" evidence="1">
    <location>
        <begin position="120"/>
        <end position="131"/>
    </location>
</feature>
<dbReference type="AlphaFoldDB" id="A0A0D3ILD7"/>
<sequence>MRHLFALAALVAFGAAAELCTGDQCPVPAGAPGQRVDDSSEDDFVVLNEDDSDLDEDLIGEREEAGGGAEAASEAAKAGASEPAAEAEAEAEAEVAMEASVESDGDAAWREAAARKEARAGAAPAAEAAGEAEAESKQPEAGAEAAPAPEEAAAEAAAAAEEAAEAAEAAAAEAAPAEVAPAEAAAVTSGAVAGSKLSQSKVAGGAGVAATAPPGAYSNADLEADLAVVQVTAHLGLVDKLLDALANVTFGLGDTDRDGSLSRSEAASFATSHLVETSPLGRTLGLSGGELPLQDGAKAIPPPQRSGGAAQAPPASKADAMAEVEAMMKAYTSAAGGAGAGGAGAGAGRQRQAGGAADAALAPLQRALQSALAAAKSNLRKPNLNTALAASGAGCLALREVLSHDLLGAREALRGVIGGPLPEFLGRLRNLAGAAMLAAAFLKFD</sequence>
<feature type="compositionally biased region" description="Acidic residues" evidence="1">
    <location>
        <begin position="85"/>
        <end position="105"/>
    </location>
</feature>
<dbReference type="HOGENOM" id="CLU_616001_0_0_1"/>
<feature type="compositionally biased region" description="Basic and acidic residues" evidence="1">
    <location>
        <begin position="107"/>
        <end position="119"/>
    </location>
</feature>
<reference evidence="4" key="1">
    <citation type="journal article" date="2013" name="Nature">
        <title>Pan genome of the phytoplankton Emiliania underpins its global distribution.</title>
        <authorList>
            <person name="Read B.A."/>
            <person name="Kegel J."/>
            <person name="Klute M.J."/>
            <person name="Kuo A."/>
            <person name="Lefebvre S.C."/>
            <person name="Maumus F."/>
            <person name="Mayer C."/>
            <person name="Miller J."/>
            <person name="Monier A."/>
            <person name="Salamov A."/>
            <person name="Young J."/>
            <person name="Aguilar M."/>
            <person name="Claverie J.M."/>
            <person name="Frickenhaus S."/>
            <person name="Gonzalez K."/>
            <person name="Herman E.K."/>
            <person name="Lin Y.C."/>
            <person name="Napier J."/>
            <person name="Ogata H."/>
            <person name="Sarno A.F."/>
            <person name="Shmutz J."/>
            <person name="Schroeder D."/>
            <person name="de Vargas C."/>
            <person name="Verret F."/>
            <person name="von Dassow P."/>
            <person name="Valentin K."/>
            <person name="Van de Peer Y."/>
            <person name="Wheeler G."/>
            <person name="Dacks J.B."/>
            <person name="Delwiche C.F."/>
            <person name="Dyhrman S.T."/>
            <person name="Glockner G."/>
            <person name="John U."/>
            <person name="Richards T."/>
            <person name="Worden A.Z."/>
            <person name="Zhang X."/>
            <person name="Grigoriev I.V."/>
            <person name="Allen A.E."/>
            <person name="Bidle K."/>
            <person name="Borodovsky M."/>
            <person name="Bowler C."/>
            <person name="Brownlee C."/>
            <person name="Cock J.M."/>
            <person name="Elias M."/>
            <person name="Gladyshev V.N."/>
            <person name="Groth M."/>
            <person name="Guda C."/>
            <person name="Hadaegh A."/>
            <person name="Iglesias-Rodriguez M.D."/>
            <person name="Jenkins J."/>
            <person name="Jones B.M."/>
            <person name="Lawson T."/>
            <person name="Leese F."/>
            <person name="Lindquist E."/>
            <person name="Lobanov A."/>
            <person name="Lomsadze A."/>
            <person name="Malik S.B."/>
            <person name="Marsh M.E."/>
            <person name="Mackinder L."/>
            <person name="Mock T."/>
            <person name="Mueller-Roeber B."/>
            <person name="Pagarete A."/>
            <person name="Parker M."/>
            <person name="Probert I."/>
            <person name="Quesneville H."/>
            <person name="Raines C."/>
            <person name="Rensing S.A."/>
            <person name="Riano-Pachon D.M."/>
            <person name="Richier S."/>
            <person name="Rokitta S."/>
            <person name="Shiraiwa Y."/>
            <person name="Soanes D.M."/>
            <person name="van der Giezen M."/>
            <person name="Wahlund T.M."/>
            <person name="Williams B."/>
            <person name="Wilson W."/>
            <person name="Wolfe G."/>
            <person name="Wurch L.L."/>
        </authorList>
    </citation>
    <scope>NUCLEOTIDE SEQUENCE</scope>
</reference>
<proteinExistence type="predicted"/>
<keyword evidence="2" id="KW-0732">Signal</keyword>
<dbReference type="PaxDb" id="2903-EOD12072"/>
<dbReference type="RefSeq" id="XP_005764501.1">
    <property type="nucleotide sequence ID" value="XM_005764444.1"/>
</dbReference>
<evidence type="ECO:0000313" key="4">
    <source>
        <dbReference type="Proteomes" id="UP000013827"/>
    </source>
</evidence>
<evidence type="ECO:0000256" key="1">
    <source>
        <dbReference type="SAM" id="MobiDB-lite"/>
    </source>
</evidence>
<accession>A0A0D3ILD7</accession>
<protein>
    <recommendedName>
        <fullName evidence="5">EF-hand domain-containing protein</fullName>
    </recommendedName>
</protein>
<feature type="compositionally biased region" description="Low complexity" evidence="1">
    <location>
        <begin position="139"/>
        <end position="172"/>
    </location>
</feature>
<feature type="signal peptide" evidence="2">
    <location>
        <begin position="1"/>
        <end position="16"/>
    </location>
</feature>
<feature type="chain" id="PRO_5044239358" description="EF-hand domain-containing protein" evidence="2">
    <location>
        <begin position="17"/>
        <end position="445"/>
    </location>
</feature>